<keyword evidence="5" id="KW-1185">Reference proteome</keyword>
<feature type="region of interest" description="Disordered" evidence="1">
    <location>
        <begin position="1"/>
        <end position="28"/>
    </location>
</feature>
<evidence type="ECO:0000313" key="4">
    <source>
        <dbReference type="EMBL" id="PFH46331.1"/>
    </source>
</evidence>
<evidence type="ECO:0000313" key="5">
    <source>
        <dbReference type="Proteomes" id="UP000242287"/>
    </source>
</evidence>
<dbReference type="OrthoDB" id="19394at2759"/>
<dbReference type="InterPro" id="IPR027842">
    <property type="entry name" value="HAM1-like_C"/>
</dbReference>
<evidence type="ECO:0000259" key="2">
    <source>
        <dbReference type="Pfam" id="PF14613"/>
    </source>
</evidence>
<protein>
    <submittedName>
        <fullName evidence="4">Uncharacterized protein</fullName>
    </submittedName>
</protein>
<dbReference type="Gene3D" id="3.15.10.10">
    <property type="entry name" value="Bactericidal permeability-increasing protein, domain 1"/>
    <property type="match status" value="1"/>
</dbReference>
<dbReference type="InterPro" id="IPR045967">
    <property type="entry name" value="HAM1-like_N"/>
</dbReference>
<gene>
    <name evidence="4" type="ORF">AMATHDRAFT_70122</name>
</gene>
<reference evidence="4 5" key="1">
    <citation type="submission" date="2014-02" db="EMBL/GenBank/DDBJ databases">
        <title>Transposable element dynamics among asymbiotic and ectomycorrhizal Amanita fungi.</title>
        <authorList>
            <consortium name="DOE Joint Genome Institute"/>
            <person name="Hess J."/>
            <person name="Skrede I."/>
            <person name="Wolfe B."/>
            <person name="LaButti K."/>
            <person name="Ohm R.A."/>
            <person name="Grigoriev I.V."/>
            <person name="Pringle A."/>
        </authorList>
    </citation>
    <scope>NUCLEOTIDE SEQUENCE [LARGE SCALE GENOMIC DNA]</scope>
    <source>
        <strain evidence="4 5">SKay4041</strain>
    </source>
</reference>
<organism evidence="4 5">
    <name type="scientific">Amanita thiersii Skay4041</name>
    <dbReference type="NCBI Taxonomy" id="703135"/>
    <lineage>
        <taxon>Eukaryota</taxon>
        <taxon>Fungi</taxon>
        <taxon>Dikarya</taxon>
        <taxon>Basidiomycota</taxon>
        <taxon>Agaricomycotina</taxon>
        <taxon>Agaricomycetes</taxon>
        <taxon>Agaricomycetidae</taxon>
        <taxon>Agaricales</taxon>
        <taxon>Pluteineae</taxon>
        <taxon>Amanitaceae</taxon>
        <taxon>Amanita</taxon>
    </lineage>
</organism>
<dbReference type="Pfam" id="PF19343">
    <property type="entry name" value="HAM1_N"/>
    <property type="match status" value="1"/>
</dbReference>
<dbReference type="STRING" id="703135.A0A2A9NDK2"/>
<dbReference type="EMBL" id="KZ302207">
    <property type="protein sequence ID" value="PFH46331.1"/>
    <property type="molecule type" value="Genomic_DNA"/>
</dbReference>
<dbReference type="GO" id="GO:0008289">
    <property type="term" value="F:lipid binding"/>
    <property type="evidence" value="ECO:0007669"/>
    <property type="project" value="InterPro"/>
</dbReference>
<accession>A0A2A9NDK2</accession>
<feature type="region of interest" description="Disordered" evidence="1">
    <location>
        <begin position="233"/>
        <end position="309"/>
    </location>
</feature>
<proteinExistence type="predicted"/>
<dbReference type="PANTHER" id="PTHR31138:SF1">
    <property type="entry name" value="PDZ DOMAIN-CONTAINING PROTEIN"/>
    <property type="match status" value="1"/>
</dbReference>
<dbReference type="AlphaFoldDB" id="A0A2A9NDK2"/>
<evidence type="ECO:0000256" key="1">
    <source>
        <dbReference type="SAM" id="MobiDB-lite"/>
    </source>
</evidence>
<name>A0A2A9NDK2_9AGAR</name>
<sequence>MSLPTAPKDISSHPLPGSVTDPVNKTEKDRDVDRKLRFYGVMEAFRKGRLPSNVQVDKALKYVLDHSPVHTERLSPEGQKLVHDVQDIIETARRIVLDKNADELFQNFVWHTQEVDRESLTRRDIGETVPVSTDKAKEDSQEAVRHLRTLLHLILTNSEVRKLLSDFSTIGRDLLAKGAHKAAEQIAPPEEKLRGVDQAGPEDHFVSEGGRPVGTEETPTLDVRVPGTDARIKDQPRAQGAPVIQGSSGTEYQPQEAIAEGQGHQRVGGMKSEARRHGEEIQEQMRDDDLQPKESDSPEEAERKKRSIMGKMRDVRDNLMDRIPGEQKDKAKEHYDRGKHFLADEYFPEERRDQFIFRGKKVILECQKHDDYQESMSWLIEFIKEYANHGLTTASGGKDQGKDTFEADPKLKLATSELRTLLERFADGMSLAIIIESVNVLVDDARRDKGLRDWFHDVHAYIRKVLLEPGFILDDESNRQANQLRDSGRKYYDGTYKDHMDNLFDSIGTWFKAMGQDPLNKRFGEDWARLTKDLLFDSEGSLAFKSEVWNDVRKIILPELVDKVGYIPIPRIEYTDESLDLVVENLTLSGRNLFPNIISLEAHNFFKFSPYSAIQDESNHTFTLTFGQMQADMRDVAFYYRKKTGIPKMRDSGIADVIIGGGGLYVTVVLVGANKDKTSVFKVRSVNVKVDSLKFSIRDSKHDFLYKTLKPLATGLVKRQIQKAIADSIRTGFEYIDGQLVAVRDRMQSAKATEGESRTQVLKDLFARKKDESSIKSTESRSFKVVANKRNSILSKEGNPAGWVHRLSEKEALANHGSEWRSDAFTIVP</sequence>
<feature type="compositionally biased region" description="Basic and acidic residues" evidence="1">
    <location>
        <begin position="272"/>
        <end position="303"/>
    </location>
</feature>
<dbReference type="Proteomes" id="UP000242287">
    <property type="component" value="Unassembled WGS sequence"/>
</dbReference>
<dbReference type="PANTHER" id="PTHR31138">
    <property type="entry name" value="CHROMOSOME 19, WHOLE GENOME SHOTGUN SEQUENCE"/>
    <property type="match status" value="1"/>
</dbReference>
<evidence type="ECO:0000259" key="3">
    <source>
        <dbReference type="Pfam" id="PF19343"/>
    </source>
</evidence>
<dbReference type="Pfam" id="PF14613">
    <property type="entry name" value="HAM1_C"/>
    <property type="match status" value="1"/>
</dbReference>
<feature type="domain" description="HAM1-like C-terminal" evidence="2">
    <location>
        <begin position="688"/>
        <end position="828"/>
    </location>
</feature>
<feature type="domain" description="HAM1-like N-terminal" evidence="3">
    <location>
        <begin position="17"/>
        <end position="676"/>
    </location>
</feature>
<dbReference type="SUPFAM" id="SSF55394">
    <property type="entry name" value="Bactericidal permeability-increasing protein, BPI"/>
    <property type="match status" value="1"/>
</dbReference>
<dbReference type="InterPro" id="IPR017943">
    <property type="entry name" value="Bactericidal_perm-incr_a/b_dom"/>
</dbReference>